<proteinExistence type="predicted"/>
<accession>A0AC34GAM6</accession>
<dbReference type="WBParaSite" id="ES5_v2.g26751.t1">
    <property type="protein sequence ID" value="ES5_v2.g26751.t1"/>
    <property type="gene ID" value="ES5_v2.g26751"/>
</dbReference>
<sequence>MPDEIVWVDKVLNPRSAVLTHNEAMKVLQNAKGWLSRPRLKATINKAHGMEKKLSVVEQKAEYIKLQKMFLQQDEMKPILEMQAELEAIETSKKVLKKAIEQRSIFPDGLPRLKPSLFLKKELARGKKIKGNEVAEKLSLIDKSAINKNALKRILIDANDDDTKDETPMEVDAPLIEPKIEVDDEKIATKRRRVIISDDETDDEDVSKDSKVSIALLPKDPSESALEYANDRLEFKHAFSKCGESTFGAPFTVCFEASKDVTKVLALTEEDSQEIEDNETPTNLMFTNYAIAGVLKSSADEERKPEEALRSFWLGDCAEKIGSTALTDSIKIPSNLGKSEKTNYAELVKDENFCSKLLNSCEADWDVSQYFEMDGNYRPKENEYLPKLQTLNSLFGAFDLDLLQYQANVAEFNAARV</sequence>
<protein>
    <submittedName>
        <fullName evidence="2">Uncharacterized protein</fullName>
    </submittedName>
</protein>
<name>A0AC34GAM6_9BILA</name>
<evidence type="ECO:0000313" key="1">
    <source>
        <dbReference type="Proteomes" id="UP000887579"/>
    </source>
</evidence>
<organism evidence="1 2">
    <name type="scientific">Panagrolaimus sp. ES5</name>
    <dbReference type="NCBI Taxonomy" id="591445"/>
    <lineage>
        <taxon>Eukaryota</taxon>
        <taxon>Metazoa</taxon>
        <taxon>Ecdysozoa</taxon>
        <taxon>Nematoda</taxon>
        <taxon>Chromadorea</taxon>
        <taxon>Rhabditida</taxon>
        <taxon>Tylenchina</taxon>
        <taxon>Panagrolaimomorpha</taxon>
        <taxon>Panagrolaimoidea</taxon>
        <taxon>Panagrolaimidae</taxon>
        <taxon>Panagrolaimus</taxon>
    </lineage>
</organism>
<reference evidence="2" key="1">
    <citation type="submission" date="2022-11" db="UniProtKB">
        <authorList>
            <consortium name="WormBaseParasite"/>
        </authorList>
    </citation>
    <scope>IDENTIFICATION</scope>
</reference>
<evidence type="ECO:0000313" key="2">
    <source>
        <dbReference type="WBParaSite" id="ES5_v2.g26751.t1"/>
    </source>
</evidence>
<dbReference type="Proteomes" id="UP000887579">
    <property type="component" value="Unplaced"/>
</dbReference>